<organism evidence="2 3">
    <name type="scientific">Fusarium heterosporum</name>
    <dbReference type="NCBI Taxonomy" id="42747"/>
    <lineage>
        <taxon>Eukaryota</taxon>
        <taxon>Fungi</taxon>
        <taxon>Dikarya</taxon>
        <taxon>Ascomycota</taxon>
        <taxon>Pezizomycotina</taxon>
        <taxon>Sordariomycetes</taxon>
        <taxon>Hypocreomycetidae</taxon>
        <taxon>Hypocreales</taxon>
        <taxon>Nectriaceae</taxon>
        <taxon>Fusarium</taxon>
        <taxon>Fusarium heterosporum species complex</taxon>
    </lineage>
</organism>
<dbReference type="EMBL" id="JAAGWQ010000201">
    <property type="protein sequence ID" value="KAF5660059.1"/>
    <property type="molecule type" value="Genomic_DNA"/>
</dbReference>
<name>A0A8H5T030_FUSHE</name>
<reference evidence="2 3" key="1">
    <citation type="submission" date="2020-05" db="EMBL/GenBank/DDBJ databases">
        <title>Identification and distribution of gene clusters putatively required for synthesis of sphingolipid metabolism inhibitors in phylogenetically diverse species of the filamentous fungus Fusarium.</title>
        <authorList>
            <person name="Kim H.-S."/>
            <person name="Busman M."/>
            <person name="Brown D.W."/>
            <person name="Divon H."/>
            <person name="Uhlig S."/>
            <person name="Proctor R.H."/>
        </authorList>
    </citation>
    <scope>NUCLEOTIDE SEQUENCE [LARGE SCALE GENOMIC DNA]</scope>
    <source>
        <strain evidence="2 3">NRRL 20693</strain>
    </source>
</reference>
<feature type="region of interest" description="Disordered" evidence="1">
    <location>
        <begin position="416"/>
        <end position="471"/>
    </location>
</feature>
<accession>A0A8H5T030</accession>
<dbReference type="Proteomes" id="UP000567885">
    <property type="component" value="Unassembled WGS sequence"/>
</dbReference>
<dbReference type="OrthoDB" id="4770905at2759"/>
<protein>
    <submittedName>
        <fullName evidence="2">Uncharacterized protein</fullName>
    </submittedName>
</protein>
<gene>
    <name evidence="2" type="ORF">FHETE_9169</name>
</gene>
<feature type="compositionally biased region" description="Basic and acidic residues" evidence="1">
    <location>
        <begin position="430"/>
        <end position="458"/>
    </location>
</feature>
<sequence length="471" mass="53786">MASYYPEGECYFRRSSLTYSGGFSAERERDFYSHVLLEYQWNGWRAINQTSRSHARSAWNSGTGQFWNTRFGDWNRFWVGESRVRNPDQCIFQHGHANSLNWNECRDLDRGGPRKYILRPVRIHSQDAQWLWIDATIPLRAIYFPVVQTTDQAFPNLCTYVVIDFRHRTYLDIFNVAGFSQRIQVNTQDGLGYRDDLTWGFNIPNIITYLTIPSKLRNPDQGLFKTKVRGDELVVCANSNRSWAGTFTHTSFFREMDMADILSATFGVEVGWRPFEYSSFLKNIILQVVELGLGFIPGAGPILSVAFGIAVQLLQDPASFHYTNVLDLSAAVLETLISSSGNSRKYLAPQFLANQARDDERKQIPLTDEERAHLKDRGEEINNRLTRELDPQVVILSLLEQQRLLFGEVHGERSPLKALENETAQAGSDDTTHEIKVEGDNERSEDIEEGSKGTKKEEDMGDTAAEGEKQE</sequence>
<proteinExistence type="predicted"/>
<evidence type="ECO:0000256" key="1">
    <source>
        <dbReference type="SAM" id="MobiDB-lite"/>
    </source>
</evidence>
<comment type="caution">
    <text evidence="2">The sequence shown here is derived from an EMBL/GenBank/DDBJ whole genome shotgun (WGS) entry which is preliminary data.</text>
</comment>
<evidence type="ECO:0000313" key="3">
    <source>
        <dbReference type="Proteomes" id="UP000567885"/>
    </source>
</evidence>
<dbReference type="AlphaFoldDB" id="A0A8H5T030"/>
<evidence type="ECO:0000313" key="2">
    <source>
        <dbReference type="EMBL" id="KAF5660059.1"/>
    </source>
</evidence>
<keyword evidence="3" id="KW-1185">Reference proteome</keyword>